<gene>
    <name evidence="2" type="ORF">B0H16DRAFT_1480740</name>
</gene>
<evidence type="ECO:0000313" key="3">
    <source>
        <dbReference type="Proteomes" id="UP001215598"/>
    </source>
</evidence>
<feature type="compositionally biased region" description="Basic and acidic residues" evidence="1">
    <location>
        <begin position="680"/>
        <end position="716"/>
    </location>
</feature>
<evidence type="ECO:0000256" key="1">
    <source>
        <dbReference type="SAM" id="MobiDB-lite"/>
    </source>
</evidence>
<evidence type="ECO:0000313" key="2">
    <source>
        <dbReference type="EMBL" id="KAJ7710170.1"/>
    </source>
</evidence>
<feature type="region of interest" description="Disordered" evidence="1">
    <location>
        <begin position="504"/>
        <end position="538"/>
    </location>
</feature>
<keyword evidence="3" id="KW-1185">Reference proteome</keyword>
<comment type="caution">
    <text evidence="2">The sequence shown here is derived from an EMBL/GenBank/DDBJ whole genome shotgun (WGS) entry which is preliminary data.</text>
</comment>
<feature type="compositionally biased region" description="Basic and acidic residues" evidence="1">
    <location>
        <begin position="522"/>
        <end position="536"/>
    </location>
</feature>
<dbReference type="Proteomes" id="UP001215598">
    <property type="component" value="Unassembled WGS sequence"/>
</dbReference>
<protein>
    <submittedName>
        <fullName evidence="2">Uncharacterized protein</fullName>
    </submittedName>
</protein>
<feature type="compositionally biased region" description="Basic and acidic residues" evidence="1">
    <location>
        <begin position="621"/>
        <end position="647"/>
    </location>
</feature>
<dbReference type="EMBL" id="JARKIB010000412">
    <property type="protein sequence ID" value="KAJ7710170.1"/>
    <property type="molecule type" value="Genomic_DNA"/>
</dbReference>
<name>A0AAD7MC09_9AGAR</name>
<sequence length="786" mass="86201">MISPPRAKASQSSQKSNYEDMSCLGIVRMHSLPIPWFQVWSRVVPKGPRLAVFAFENACFPPASGHQHRDASGESRAFELGAPLTQSNIEKQEVSVAVPQGHPNHATTTRLQDLLSYYCYLHGLYIYAVQVRRRQASAKWMDAANGRGMGLRCIRQVDGRGGRARRTCAAEDRGGRARWMGTVNVHSEMRGGRARRMRAVDVCAGWARWMRAVDVRAGWARRTGEVDCFGVGTKWIREVDVCGGRARWKAVVEHAQWMCAEEGCGELSETRGGRARRMRAVDVRAGWAQWMRGGCARRNGRSGRARWMCAQDVRGGRVRGDVRGGRARGCVCGDVRGGRARRKGTADVRGEWAQGTCVVDVRGASARWMCADVVHGGRARWRRKGAADVCSGRARRNVRGGHAWRKCAVDVRGAMDVDARGGDVCGNVRGGRAQRMCAVDAHEGTCVVDVRGGRGRRKGAEYMRGGCVRRKGAAERRGRPAQWTWAAEVRGGCARRMYAEDGDGREDSLDVRKRRGGGENLGWEKERKKESADSRKGSMLTTYVTPVRSSRSMLSAKARSAMSRWGVMSEKERGGEGRRFCPAWGSEKAMDGGEGGCIRRHARWKDAGMGVAYGRSPLLRRGPERRQEGKGDRKVKVGEGKKGEQAKKGGGIQRVSSAALGESGGFCDASRPWVLKPGCKSKEDRPKRQREEGGRKRGKEGGRREGGRRVEHEVERKKGRKGGPAAKATLSGSISSLPSVPFPALYPCTSSLPAGLTNGAEAVDQSTALWWREEDVASGPEWAGLT</sequence>
<dbReference type="AlphaFoldDB" id="A0AAD7MC09"/>
<feature type="region of interest" description="Disordered" evidence="1">
    <location>
        <begin position="614"/>
        <end position="654"/>
    </location>
</feature>
<proteinExistence type="predicted"/>
<accession>A0AAD7MC09</accession>
<reference evidence="2" key="1">
    <citation type="submission" date="2023-03" db="EMBL/GenBank/DDBJ databases">
        <title>Massive genome expansion in bonnet fungi (Mycena s.s.) driven by repeated elements and novel gene families across ecological guilds.</title>
        <authorList>
            <consortium name="Lawrence Berkeley National Laboratory"/>
            <person name="Harder C.B."/>
            <person name="Miyauchi S."/>
            <person name="Viragh M."/>
            <person name="Kuo A."/>
            <person name="Thoen E."/>
            <person name="Andreopoulos B."/>
            <person name="Lu D."/>
            <person name="Skrede I."/>
            <person name="Drula E."/>
            <person name="Henrissat B."/>
            <person name="Morin E."/>
            <person name="Kohler A."/>
            <person name="Barry K."/>
            <person name="LaButti K."/>
            <person name="Morin E."/>
            <person name="Salamov A."/>
            <person name="Lipzen A."/>
            <person name="Mereny Z."/>
            <person name="Hegedus B."/>
            <person name="Baldrian P."/>
            <person name="Stursova M."/>
            <person name="Weitz H."/>
            <person name="Taylor A."/>
            <person name="Grigoriev I.V."/>
            <person name="Nagy L.G."/>
            <person name="Martin F."/>
            <person name="Kauserud H."/>
        </authorList>
    </citation>
    <scope>NUCLEOTIDE SEQUENCE</scope>
    <source>
        <strain evidence="2">CBHHK182m</strain>
    </source>
</reference>
<feature type="region of interest" description="Disordered" evidence="1">
    <location>
        <begin position="675"/>
        <end position="734"/>
    </location>
</feature>
<organism evidence="2 3">
    <name type="scientific">Mycena metata</name>
    <dbReference type="NCBI Taxonomy" id="1033252"/>
    <lineage>
        <taxon>Eukaryota</taxon>
        <taxon>Fungi</taxon>
        <taxon>Dikarya</taxon>
        <taxon>Basidiomycota</taxon>
        <taxon>Agaricomycotina</taxon>
        <taxon>Agaricomycetes</taxon>
        <taxon>Agaricomycetidae</taxon>
        <taxon>Agaricales</taxon>
        <taxon>Marasmiineae</taxon>
        <taxon>Mycenaceae</taxon>
        <taxon>Mycena</taxon>
    </lineage>
</organism>